<evidence type="ECO:0000313" key="1">
    <source>
        <dbReference type="EMBL" id="KAI8422239.1"/>
    </source>
</evidence>
<gene>
    <name evidence="1" type="ORF">MSG28_006133</name>
</gene>
<dbReference type="EMBL" id="CM046110">
    <property type="protein sequence ID" value="KAI8422239.1"/>
    <property type="molecule type" value="Genomic_DNA"/>
</dbReference>
<sequence length="208" mass="22773">MKEIIVNSLTNLRSNSMILKFQINFGPAWELQPKPSKSERRPVPNSGSYIGRDDQVHCSPESIKNLLASSFILICIYSCCSYGQDLTDASLDVANAAYEGPWHLMSHEYRLCILFIMLSGNGQGTLLAGLMADGVKRFSNGVRGPGDELSVGLQQDGATTWLRSRDRGGCGKHKTGLSGEPWGGLCPAVDILNVTWSFLSLIDKVYED</sequence>
<comment type="caution">
    <text evidence="1">The sequence shown here is derived from an EMBL/GenBank/DDBJ whole genome shotgun (WGS) entry which is preliminary data.</text>
</comment>
<organism evidence="1 2">
    <name type="scientific">Choristoneura fumiferana</name>
    <name type="common">Spruce budworm moth</name>
    <name type="synonym">Archips fumiferana</name>
    <dbReference type="NCBI Taxonomy" id="7141"/>
    <lineage>
        <taxon>Eukaryota</taxon>
        <taxon>Metazoa</taxon>
        <taxon>Ecdysozoa</taxon>
        <taxon>Arthropoda</taxon>
        <taxon>Hexapoda</taxon>
        <taxon>Insecta</taxon>
        <taxon>Pterygota</taxon>
        <taxon>Neoptera</taxon>
        <taxon>Endopterygota</taxon>
        <taxon>Lepidoptera</taxon>
        <taxon>Glossata</taxon>
        <taxon>Ditrysia</taxon>
        <taxon>Tortricoidea</taxon>
        <taxon>Tortricidae</taxon>
        <taxon>Tortricinae</taxon>
        <taxon>Choristoneura</taxon>
    </lineage>
</organism>
<proteinExistence type="predicted"/>
<evidence type="ECO:0000313" key="2">
    <source>
        <dbReference type="Proteomes" id="UP001064048"/>
    </source>
</evidence>
<protein>
    <submittedName>
        <fullName evidence="1">Uncharacterized protein</fullName>
    </submittedName>
</protein>
<reference evidence="1 2" key="1">
    <citation type="journal article" date="2022" name="Genome Biol. Evol.">
        <title>The Spruce Budworm Genome: Reconstructing the Evolutionary History of Antifreeze Proteins.</title>
        <authorList>
            <person name="Beliveau C."/>
            <person name="Gagne P."/>
            <person name="Picq S."/>
            <person name="Vernygora O."/>
            <person name="Keeling C.I."/>
            <person name="Pinkney K."/>
            <person name="Doucet D."/>
            <person name="Wen F."/>
            <person name="Johnston J.S."/>
            <person name="Maaroufi H."/>
            <person name="Boyle B."/>
            <person name="Laroche J."/>
            <person name="Dewar K."/>
            <person name="Juretic N."/>
            <person name="Blackburn G."/>
            <person name="Nisole A."/>
            <person name="Brunet B."/>
            <person name="Brandao M."/>
            <person name="Lumley L."/>
            <person name="Duan J."/>
            <person name="Quan G."/>
            <person name="Lucarotti C.J."/>
            <person name="Roe A.D."/>
            <person name="Sperling F.A.H."/>
            <person name="Levesque R.C."/>
            <person name="Cusson M."/>
        </authorList>
    </citation>
    <scope>NUCLEOTIDE SEQUENCE [LARGE SCALE GENOMIC DNA]</scope>
    <source>
        <strain evidence="1">Glfc:IPQL:Cfum</strain>
    </source>
</reference>
<keyword evidence="2" id="KW-1185">Reference proteome</keyword>
<dbReference type="Proteomes" id="UP001064048">
    <property type="component" value="Chromosome 10"/>
</dbReference>
<name>A0ACC0JDT6_CHOFU</name>
<accession>A0ACC0JDT6</accession>